<keyword evidence="2" id="KW-1185">Reference proteome</keyword>
<dbReference type="InterPro" id="IPR044925">
    <property type="entry name" value="His-Me_finger_sf"/>
</dbReference>
<dbReference type="eggNOG" id="arCOG03899">
    <property type="taxonomic scope" value="Archaea"/>
</dbReference>
<dbReference type="EMBL" id="AOMC01000119">
    <property type="protein sequence ID" value="EMA43502.1"/>
    <property type="molecule type" value="Genomic_DNA"/>
</dbReference>
<keyword evidence="1" id="KW-0255">Endonuclease</keyword>
<dbReference type="RefSeq" id="WP_004054155.1">
    <property type="nucleotide sequence ID" value="NZ_AOMC01000119.1"/>
</dbReference>
<accession>M0MCN1</accession>
<comment type="caution">
    <text evidence="1">The sequence shown here is derived from an EMBL/GenBank/DDBJ whole genome shotgun (WGS) entry which is preliminary data.</text>
</comment>
<dbReference type="SUPFAM" id="SSF54060">
    <property type="entry name" value="His-Me finger endonucleases"/>
    <property type="match status" value="1"/>
</dbReference>
<organism evidence="1 2">
    <name type="scientific">Halococcus morrhuae DSM 1307</name>
    <dbReference type="NCBI Taxonomy" id="931277"/>
    <lineage>
        <taxon>Archaea</taxon>
        <taxon>Methanobacteriati</taxon>
        <taxon>Methanobacteriota</taxon>
        <taxon>Stenosarchaea group</taxon>
        <taxon>Halobacteria</taxon>
        <taxon>Halobacteriales</taxon>
        <taxon>Halococcaceae</taxon>
        <taxon>Halococcus</taxon>
    </lineage>
</organism>
<proteinExistence type="predicted"/>
<protein>
    <submittedName>
        <fullName evidence="1">HNH endonuclease</fullName>
    </submittedName>
</protein>
<dbReference type="AlphaFoldDB" id="M0MCN1"/>
<dbReference type="STRING" id="931277.C448_09657"/>
<keyword evidence="1" id="KW-0540">Nuclease</keyword>
<dbReference type="GO" id="GO:0004519">
    <property type="term" value="F:endonuclease activity"/>
    <property type="evidence" value="ECO:0007669"/>
    <property type="project" value="UniProtKB-KW"/>
</dbReference>
<dbReference type="OrthoDB" id="223711at2157"/>
<dbReference type="Gene3D" id="3.90.75.20">
    <property type="match status" value="1"/>
</dbReference>
<name>M0MCN1_HALMO</name>
<evidence type="ECO:0000313" key="2">
    <source>
        <dbReference type="Proteomes" id="UP000011568"/>
    </source>
</evidence>
<sequence>MTKPWEDEALLRELYWERGLSLRRVADKLGCTYQPVRKNMIRFGIPRRDKRTVAGNYQKRHPAHYRTRKNGYEAWSVKVDDDQFTVSVHRLAAVAWFGFDTVADRHIHHKRPIPWLNAEWNLDVMDDKEHKSLHAQSRARDSQGRFR</sequence>
<keyword evidence="1" id="KW-0378">Hydrolase</keyword>
<dbReference type="PATRIC" id="fig|931277.6.peg.1895"/>
<dbReference type="Proteomes" id="UP000011568">
    <property type="component" value="Unassembled WGS sequence"/>
</dbReference>
<gene>
    <name evidence="1" type="ORF">C448_09657</name>
</gene>
<evidence type="ECO:0000313" key="1">
    <source>
        <dbReference type="EMBL" id="EMA43502.1"/>
    </source>
</evidence>
<reference evidence="1 2" key="1">
    <citation type="journal article" date="2014" name="PLoS Genet.">
        <title>Phylogenetically driven sequencing of extremely halophilic archaea reveals strategies for static and dynamic osmo-response.</title>
        <authorList>
            <person name="Becker E.A."/>
            <person name="Seitzer P.M."/>
            <person name="Tritt A."/>
            <person name="Larsen D."/>
            <person name="Krusor M."/>
            <person name="Yao A.I."/>
            <person name="Wu D."/>
            <person name="Madern D."/>
            <person name="Eisen J.A."/>
            <person name="Darling A.E."/>
            <person name="Facciotti M.T."/>
        </authorList>
    </citation>
    <scope>NUCLEOTIDE SEQUENCE [LARGE SCALE GENOMIC DNA]</scope>
    <source>
        <strain evidence="1 2">DSM 1307</strain>
    </source>
</reference>